<evidence type="ECO:0000313" key="1">
    <source>
        <dbReference type="Proteomes" id="UP000887565"/>
    </source>
</evidence>
<dbReference type="WBParaSite" id="nRc.2.0.1.t41962-RA">
    <property type="protein sequence ID" value="nRc.2.0.1.t41962-RA"/>
    <property type="gene ID" value="nRc.2.0.1.g41962"/>
</dbReference>
<proteinExistence type="predicted"/>
<dbReference type="AlphaFoldDB" id="A0A915KUZ9"/>
<organism evidence="1 2">
    <name type="scientific">Romanomermis culicivorax</name>
    <name type="common">Nematode worm</name>
    <dbReference type="NCBI Taxonomy" id="13658"/>
    <lineage>
        <taxon>Eukaryota</taxon>
        <taxon>Metazoa</taxon>
        <taxon>Ecdysozoa</taxon>
        <taxon>Nematoda</taxon>
        <taxon>Enoplea</taxon>
        <taxon>Dorylaimia</taxon>
        <taxon>Mermithida</taxon>
        <taxon>Mermithoidea</taxon>
        <taxon>Mermithidae</taxon>
        <taxon>Romanomermis</taxon>
    </lineage>
</organism>
<protein>
    <submittedName>
        <fullName evidence="2">Uncharacterized protein</fullName>
    </submittedName>
</protein>
<accession>A0A915KUZ9</accession>
<dbReference type="Proteomes" id="UP000887565">
    <property type="component" value="Unplaced"/>
</dbReference>
<sequence length="524" mass="58045">MQIGSHLRLSNYNPGLVTQKCASGNYDLSSGGFHQAYGRFSPPLDRESQTLRQRASINIGASRGKRNRRAADDMCNVVKSEQINGYRGTDPLESLLQFIEGRKQVQRLSGKSTSANEAHVNNNSIIENPNSEENGINSNCAKKKTKVKKEKAKKASSIGTSCDAADVEEEIMNTRARSTLENMRFLCKSDEFQTSIGSNETTATSTQRKIIPMTKVSVSNFKLQGTVTIGGGATTSKDFSSTEIFMNNVDKKFNEISYELQFENGREMEEASFITVTSKKQKKSDNRQKKATLTQQQPKCFPAAAASTKKFLPRNAVPSSTTTTPLVMRHSPSAVEYLDASTSSKMNCNNAISTNIIWPSITVGKNTNPPLMSAETTSQEKTFTAIAPTQRRFSCPPVEFLDRKENHVEIINMTNALGGLTFGCFDDEDESGSDTVINCNNSVHISNNVVTNDIKTNERVRKSTTCQTDDLNVKSDDSTELELNDRVKSKGVSDNRLINDMANFVRERWCDFVDGSTNMVWYTE</sequence>
<reference evidence="2" key="1">
    <citation type="submission" date="2022-11" db="UniProtKB">
        <authorList>
            <consortium name="WormBaseParasite"/>
        </authorList>
    </citation>
    <scope>IDENTIFICATION</scope>
</reference>
<name>A0A915KUZ9_ROMCU</name>
<keyword evidence="1" id="KW-1185">Reference proteome</keyword>
<evidence type="ECO:0000313" key="2">
    <source>
        <dbReference type="WBParaSite" id="nRc.2.0.1.t41962-RA"/>
    </source>
</evidence>